<evidence type="ECO:0000313" key="2">
    <source>
        <dbReference type="EMBL" id="SHH10946.1"/>
    </source>
</evidence>
<dbReference type="RefSeq" id="WP_079568865.1">
    <property type="nucleotide sequence ID" value="NZ_LT670818.1"/>
</dbReference>
<dbReference type="InterPro" id="IPR013320">
    <property type="entry name" value="ConA-like_dom_sf"/>
</dbReference>
<dbReference type="OrthoDB" id="505641at2"/>
<dbReference type="Pfam" id="PF20254">
    <property type="entry name" value="DMFA2_C"/>
    <property type="match status" value="1"/>
</dbReference>
<name>A0A1M5QAN6_9BRAD</name>
<reference evidence="2 3" key="1">
    <citation type="submission" date="2016-11" db="EMBL/GenBank/DDBJ databases">
        <authorList>
            <person name="Jaros S."/>
            <person name="Januszkiewicz K."/>
            <person name="Wedrychowicz H."/>
        </authorList>
    </citation>
    <scope>NUCLEOTIDE SEQUENCE [LARGE SCALE GENOMIC DNA]</scope>
    <source>
        <strain evidence="2 3">GAS242</strain>
    </source>
</reference>
<dbReference type="AlphaFoldDB" id="A0A1M5QAN6"/>
<dbReference type="SUPFAM" id="SSF49899">
    <property type="entry name" value="Concanavalin A-like lectins/glucanases"/>
    <property type="match status" value="1"/>
</dbReference>
<dbReference type="Gene3D" id="2.60.120.200">
    <property type="match status" value="1"/>
</dbReference>
<proteinExistence type="predicted"/>
<sequence>MATQRIYGYADPWSIKAGETLSFMVSGEGLEAVDAQLVRLIHGDENPDGPGFVEEEVASAIPARLPVKRQFTQVGAHAVVGDPDQRLAMPGDFTIYAFIYPTKPGVARQAILSKWDIMSGKGYALGISPEGRLEFWVGDGASIDHVAAEVPLITKVWYFVAASFNAATREAKLYQIGVINRYNSLTGPVVPFDYGSRVVEMLRVAPADPGVATPFLWAGASEENDRRGRFVGMLYCGKIDRAGVIGEVLMPEAIEALAGSGEMPTGAVIAHWDTTAGYTDSGIGDTIVDVGPHALHAEGINRPVRAMTGWNWKGRADSFRLDPLQYGGIVFHDDSLIDCRWQPDLTVALPADLKSGVYALRLRSAEAEEHVPFFVRAPKPKAPLAVLMSTFTYLAYANERLAYDALIAQAITAHTPILTEADIEFNKLQEFGLSTYDHHSDGAGNCYSSWRRPILNIRPKHRMSSMGMPWALPADLSLIWWLEHSGLDYEILTDHDLHAEGIDALRPYRAVINCTHPEYYSEQMLDATEDFLCEGGRLIYSGGNGYYWVSGLRKGEPHCMEVRKLDTGSRAWQADPGEGYLASTGEKSGLWRSRGRAPQKIVGVGFTSEGMDESQPFERMPDSFHRRVAWIFDGIGAKEKIGDFGFGLGGAAGIEIDRYDLALGTPPHALLLASSHGHSDNYPLVSEEVTYAFPGRGGTQDPQVRADITYFTTAHGGACLSIGSIAWSQALPYRNGDNNVGRIMRNVLDAFLRPGPLPGSEFVGEEKLWR</sequence>
<accession>A0A1M5QAN6</accession>
<dbReference type="InterPro" id="IPR046540">
    <property type="entry name" value="DMFA2_C"/>
</dbReference>
<gene>
    <name evidence="2" type="ORF">SAMN05444169_5792</name>
</gene>
<evidence type="ECO:0000313" key="3">
    <source>
        <dbReference type="Proteomes" id="UP000190675"/>
    </source>
</evidence>
<dbReference type="EMBL" id="LT670818">
    <property type="protein sequence ID" value="SHH10946.1"/>
    <property type="molecule type" value="Genomic_DNA"/>
</dbReference>
<protein>
    <submittedName>
        <fullName evidence="2">N,N-dimethylformamidase</fullName>
    </submittedName>
</protein>
<organism evidence="2 3">
    <name type="scientific">Bradyrhizobium erythrophlei</name>
    <dbReference type="NCBI Taxonomy" id="1437360"/>
    <lineage>
        <taxon>Bacteria</taxon>
        <taxon>Pseudomonadati</taxon>
        <taxon>Pseudomonadota</taxon>
        <taxon>Alphaproteobacteria</taxon>
        <taxon>Hyphomicrobiales</taxon>
        <taxon>Nitrobacteraceae</taxon>
        <taxon>Bradyrhizobium</taxon>
    </lineage>
</organism>
<dbReference type="Pfam" id="PF13385">
    <property type="entry name" value="Laminin_G_3"/>
    <property type="match status" value="1"/>
</dbReference>
<dbReference type="Proteomes" id="UP000190675">
    <property type="component" value="Chromosome I"/>
</dbReference>
<feature type="domain" description="N,N-dimethylformamidase beta subunit-like C-terminal" evidence="1">
    <location>
        <begin position="305"/>
        <end position="734"/>
    </location>
</feature>
<evidence type="ECO:0000259" key="1">
    <source>
        <dbReference type="Pfam" id="PF20254"/>
    </source>
</evidence>